<proteinExistence type="inferred from homology"/>
<dbReference type="HAMAP" id="MF_00318">
    <property type="entry name" value="Enolase"/>
    <property type="match status" value="1"/>
</dbReference>
<dbReference type="Pfam" id="PF03952">
    <property type="entry name" value="Enolase_N"/>
    <property type="match status" value="1"/>
</dbReference>
<comment type="catalytic activity">
    <reaction evidence="9">
        <text>(2R)-2-phosphoglycerate = phosphoenolpyruvate + H2O</text>
        <dbReference type="Rhea" id="RHEA:10164"/>
        <dbReference type="ChEBI" id="CHEBI:15377"/>
        <dbReference type="ChEBI" id="CHEBI:58289"/>
        <dbReference type="ChEBI" id="CHEBI:58702"/>
        <dbReference type="EC" id="4.2.1.11"/>
    </reaction>
</comment>
<evidence type="ECO:0000313" key="15">
    <source>
        <dbReference type="EMBL" id="OGM91176.1"/>
    </source>
</evidence>
<dbReference type="Proteomes" id="UP000177029">
    <property type="component" value="Unassembled WGS sequence"/>
</dbReference>
<feature type="binding site" evidence="11">
    <location>
        <position position="274"/>
    </location>
    <ligand>
        <name>substrate</name>
    </ligand>
</feature>
<feature type="binding site" evidence="11">
    <location>
        <position position="304"/>
    </location>
    <ligand>
        <name>substrate</name>
    </ligand>
</feature>
<feature type="binding site" evidence="9">
    <location>
        <position position="358"/>
    </location>
    <ligand>
        <name>(2R)-2-phosphoglycerate</name>
        <dbReference type="ChEBI" id="CHEBI:58289"/>
    </ligand>
</feature>
<dbReference type="PIRSF" id="PIRSF001400">
    <property type="entry name" value="Enolase"/>
    <property type="match status" value="1"/>
</dbReference>
<dbReference type="SFLD" id="SFLDS00001">
    <property type="entry name" value="Enolase"/>
    <property type="match status" value="1"/>
</dbReference>
<dbReference type="GO" id="GO:0005576">
    <property type="term" value="C:extracellular region"/>
    <property type="evidence" value="ECO:0007669"/>
    <property type="project" value="UniProtKB-SubCell"/>
</dbReference>
<feature type="binding site" evidence="9">
    <location>
        <position position="359"/>
    </location>
    <ligand>
        <name>(2R)-2-phosphoglycerate</name>
        <dbReference type="ChEBI" id="CHEBI:58289"/>
    </ligand>
</feature>
<accession>A0A1F8DRZ8</accession>
<gene>
    <name evidence="9" type="primary">eno</name>
    <name evidence="15" type="ORF">A2755_02095</name>
</gene>
<comment type="subcellular location">
    <subcellularLocation>
        <location evidence="9">Cytoplasm</location>
    </subcellularLocation>
    <subcellularLocation>
        <location evidence="9">Secreted</location>
    </subcellularLocation>
    <subcellularLocation>
        <location evidence="9">Cell surface</location>
    </subcellularLocation>
    <text evidence="9">Fractions of enolase are present in both the cytoplasm and on the cell surface.</text>
</comment>
<keyword evidence="9" id="KW-0963">Cytoplasm</keyword>
<evidence type="ECO:0000256" key="2">
    <source>
        <dbReference type="ARBA" id="ARBA00009604"/>
    </source>
</evidence>
<evidence type="ECO:0000256" key="11">
    <source>
        <dbReference type="PIRSR" id="PIRSR001400-2"/>
    </source>
</evidence>
<dbReference type="Pfam" id="PF00113">
    <property type="entry name" value="Enolase_C"/>
    <property type="match status" value="1"/>
</dbReference>
<name>A0A1F8DRZ8_9BACT</name>
<evidence type="ECO:0000256" key="10">
    <source>
        <dbReference type="PIRSR" id="PIRSR001400-1"/>
    </source>
</evidence>
<organism evidence="15 16">
    <name type="scientific">Candidatus Wolfebacteria bacterium RIFCSPHIGHO2_01_FULL_48_22</name>
    <dbReference type="NCBI Taxonomy" id="1802555"/>
    <lineage>
        <taxon>Bacteria</taxon>
        <taxon>Candidatus Wolfeibacteriota</taxon>
    </lineage>
</organism>
<comment type="similarity">
    <text evidence="2 9">Belongs to the enolase family.</text>
</comment>
<dbReference type="GO" id="GO:0004634">
    <property type="term" value="F:phosphopyruvate hydratase activity"/>
    <property type="evidence" value="ECO:0007669"/>
    <property type="project" value="UniProtKB-UniRule"/>
</dbReference>
<feature type="binding site" evidence="9">
    <location>
        <position position="233"/>
    </location>
    <ligand>
        <name>Mg(2+)</name>
        <dbReference type="ChEBI" id="CHEBI:18420"/>
    </ligand>
</feature>
<evidence type="ECO:0000256" key="3">
    <source>
        <dbReference type="ARBA" id="ARBA00012058"/>
    </source>
</evidence>
<dbReference type="SMART" id="SM01192">
    <property type="entry name" value="Enolase_C"/>
    <property type="match status" value="1"/>
</dbReference>
<feature type="active site" description="Proton acceptor" evidence="9 10">
    <location>
        <position position="329"/>
    </location>
</feature>
<dbReference type="Gene3D" id="3.30.390.10">
    <property type="entry name" value="Enolase-like, N-terminal domain"/>
    <property type="match status" value="1"/>
</dbReference>
<dbReference type="SUPFAM" id="SSF51604">
    <property type="entry name" value="Enolase C-terminal domain-like"/>
    <property type="match status" value="1"/>
</dbReference>
<keyword evidence="7 9" id="KW-0324">Glycolysis</keyword>
<feature type="binding site" evidence="9 12">
    <location>
        <position position="304"/>
    </location>
    <ligand>
        <name>Mg(2+)</name>
        <dbReference type="ChEBI" id="CHEBI:18420"/>
    </ligand>
</feature>
<keyword evidence="6 9" id="KW-0460">Magnesium</keyword>
<comment type="function">
    <text evidence="9">Catalyzes the reversible conversion of 2-phosphoglycerate (2-PG) into phosphoenolpyruvate (PEP). It is essential for the degradation of carbohydrates via glycolysis.</text>
</comment>
<reference evidence="15 16" key="1">
    <citation type="journal article" date="2016" name="Nat. Commun.">
        <title>Thousands of microbial genomes shed light on interconnected biogeochemical processes in an aquifer system.</title>
        <authorList>
            <person name="Anantharaman K."/>
            <person name="Brown C.T."/>
            <person name="Hug L.A."/>
            <person name="Sharon I."/>
            <person name="Castelle C.J."/>
            <person name="Probst A.J."/>
            <person name="Thomas B.C."/>
            <person name="Singh A."/>
            <person name="Wilkins M.J."/>
            <person name="Karaoz U."/>
            <person name="Brodie E.L."/>
            <person name="Williams K.H."/>
            <person name="Hubbard S.S."/>
            <person name="Banfield J.F."/>
        </authorList>
    </citation>
    <scope>NUCLEOTIDE SEQUENCE [LARGE SCALE GENOMIC DNA]</scope>
</reference>
<evidence type="ECO:0000256" key="12">
    <source>
        <dbReference type="PIRSR" id="PIRSR001400-3"/>
    </source>
</evidence>
<evidence type="ECO:0000256" key="4">
    <source>
        <dbReference type="ARBA" id="ARBA00017068"/>
    </source>
</evidence>
<comment type="caution">
    <text evidence="15">The sequence shown here is derived from an EMBL/GenBank/DDBJ whole genome shotgun (WGS) entry which is preliminary data.</text>
</comment>
<dbReference type="GO" id="GO:0006096">
    <property type="term" value="P:glycolytic process"/>
    <property type="evidence" value="ECO:0007669"/>
    <property type="project" value="UniProtKB-UniRule"/>
</dbReference>
<dbReference type="InterPro" id="IPR029017">
    <property type="entry name" value="Enolase-like_N"/>
</dbReference>
<evidence type="ECO:0000256" key="7">
    <source>
        <dbReference type="ARBA" id="ARBA00023152"/>
    </source>
</evidence>
<evidence type="ECO:0000256" key="9">
    <source>
        <dbReference type="HAMAP-Rule" id="MF_00318"/>
    </source>
</evidence>
<keyword evidence="5 9" id="KW-0964">Secreted</keyword>
<dbReference type="PROSITE" id="PS00164">
    <property type="entry name" value="ENOLASE"/>
    <property type="match status" value="1"/>
</dbReference>
<dbReference type="PANTHER" id="PTHR11902:SF1">
    <property type="entry name" value="ENOLASE"/>
    <property type="match status" value="1"/>
</dbReference>
<dbReference type="PRINTS" id="PR00148">
    <property type="entry name" value="ENOLASE"/>
</dbReference>
<sequence>MRITDIQIKTILDSRSQPTLQSMLTTPHGVFEASVPSGKSTGAHEAAVIDPATGQEKLDVVGDRLFTSDFEAIAEFDGLLKELDGTENKSRLGGNMILALSMAWCRAKAIEEKMELFAFLRKELAVRGTSIPDQVPHPMCNVINGGAHAALKALDFQEFQVIPTTRDFALGFSVSAEYYRKLKAILIKKFGEEKVQLGDEAGFSCPFASNEEALDIMSELIESQKYPLRIGLDAAATQFFGDGVYMVEGNPLTVDDLMKKYEQLAHTFPIISIEDPFHEEDFDSFSSFFTKVMKDRSDFLVITDDLTTTNPKRLQTAIDKKSGNTILVKPNQIGSISETLDVITQAYKNGWHAVVSHRSGETMDDFIGDLAIASGAWGIKAGAPGKPERIAKYQRILDIVQNGR</sequence>
<dbReference type="InterPro" id="IPR020811">
    <property type="entry name" value="Enolase_N"/>
</dbReference>
<evidence type="ECO:0000313" key="16">
    <source>
        <dbReference type="Proteomes" id="UP000177029"/>
    </source>
</evidence>
<feature type="binding site" evidence="9">
    <location>
        <position position="380"/>
    </location>
    <ligand>
        <name>(2R)-2-phosphoglycerate</name>
        <dbReference type="ChEBI" id="CHEBI:58289"/>
    </ligand>
</feature>
<dbReference type="PANTHER" id="PTHR11902">
    <property type="entry name" value="ENOLASE"/>
    <property type="match status" value="1"/>
</dbReference>
<evidence type="ECO:0000256" key="5">
    <source>
        <dbReference type="ARBA" id="ARBA00022525"/>
    </source>
</evidence>
<dbReference type="InterPro" id="IPR036849">
    <property type="entry name" value="Enolase-like_C_sf"/>
</dbReference>
<dbReference type="GO" id="GO:0009986">
    <property type="term" value="C:cell surface"/>
    <property type="evidence" value="ECO:0007669"/>
    <property type="project" value="UniProtKB-SubCell"/>
</dbReference>
<dbReference type="EC" id="4.2.1.11" evidence="3 9"/>
<feature type="domain" description="Enolase N-terminal" evidence="14">
    <location>
        <begin position="3"/>
        <end position="120"/>
    </location>
</feature>
<feature type="binding site" evidence="9 12">
    <location>
        <position position="274"/>
    </location>
    <ligand>
        <name>Mg(2+)</name>
        <dbReference type="ChEBI" id="CHEBI:18420"/>
    </ligand>
</feature>
<comment type="cofactor">
    <cofactor evidence="12">
        <name>Mg(2+)</name>
        <dbReference type="ChEBI" id="CHEBI:18420"/>
    </cofactor>
    <text evidence="12">Mg(2+) is required for catalysis and for stabilizing the dimer.</text>
</comment>
<dbReference type="GO" id="GO:0000015">
    <property type="term" value="C:phosphopyruvate hydratase complex"/>
    <property type="evidence" value="ECO:0007669"/>
    <property type="project" value="InterPro"/>
</dbReference>
<dbReference type="EMBL" id="MGIP01000011">
    <property type="protein sequence ID" value="OGM91176.1"/>
    <property type="molecule type" value="Genomic_DNA"/>
</dbReference>
<dbReference type="InterPro" id="IPR020809">
    <property type="entry name" value="Enolase_CS"/>
</dbReference>
<dbReference type="AlphaFoldDB" id="A0A1F8DRZ8"/>
<evidence type="ECO:0000259" key="13">
    <source>
        <dbReference type="SMART" id="SM01192"/>
    </source>
</evidence>
<evidence type="ECO:0000256" key="6">
    <source>
        <dbReference type="ARBA" id="ARBA00022842"/>
    </source>
</evidence>
<evidence type="ECO:0000256" key="8">
    <source>
        <dbReference type="ARBA" id="ARBA00023239"/>
    </source>
</evidence>
<feature type="binding site" evidence="11">
    <location>
        <begin position="356"/>
        <end position="359"/>
    </location>
    <ligand>
        <name>substrate</name>
    </ligand>
</feature>
<evidence type="ECO:0000259" key="14">
    <source>
        <dbReference type="SMART" id="SM01193"/>
    </source>
</evidence>
<feature type="binding site" evidence="9">
    <location>
        <position position="157"/>
    </location>
    <ligand>
        <name>(2R)-2-phosphoglycerate</name>
        <dbReference type="ChEBI" id="CHEBI:58289"/>
    </ligand>
</feature>
<feature type="binding site" evidence="11">
    <location>
        <position position="148"/>
    </location>
    <ligand>
        <name>substrate</name>
    </ligand>
</feature>
<comment type="cofactor">
    <cofactor evidence="9">
        <name>Mg(2+)</name>
        <dbReference type="ChEBI" id="CHEBI:18420"/>
    </cofactor>
    <text evidence="9">Binds a second Mg(2+) ion via substrate during catalysis.</text>
</comment>
<evidence type="ECO:0000256" key="1">
    <source>
        <dbReference type="ARBA" id="ARBA00005031"/>
    </source>
</evidence>
<comment type="pathway">
    <text evidence="1 9">Carbohydrate degradation; glycolysis; pyruvate from D-glyceraldehyde 3-phosphate: step 4/5.</text>
</comment>
<feature type="active site" description="Proton donor" evidence="9 10">
    <location>
        <position position="200"/>
    </location>
</feature>
<dbReference type="InterPro" id="IPR020810">
    <property type="entry name" value="Enolase_C"/>
</dbReference>
<dbReference type="GO" id="GO:0000287">
    <property type="term" value="F:magnesium ion binding"/>
    <property type="evidence" value="ECO:0007669"/>
    <property type="project" value="UniProtKB-UniRule"/>
</dbReference>
<keyword evidence="8 9" id="KW-0456">Lyase</keyword>
<feature type="binding site" evidence="9">
    <location>
        <position position="329"/>
    </location>
    <ligand>
        <name>(2R)-2-phosphoglycerate</name>
        <dbReference type="ChEBI" id="CHEBI:58289"/>
    </ligand>
</feature>
<protein>
    <recommendedName>
        <fullName evidence="4 9">Enolase</fullName>
        <ecNumber evidence="3 9">4.2.1.11</ecNumber>
    </recommendedName>
    <alternativeName>
        <fullName evidence="9">2-phospho-D-glycerate hydro-lyase</fullName>
    </alternativeName>
    <alternativeName>
        <fullName evidence="9">2-phosphoglycerate dehydratase</fullName>
    </alternativeName>
</protein>
<feature type="domain" description="Enolase C-terminal TIM barrel" evidence="13">
    <location>
        <begin position="132"/>
        <end position="404"/>
    </location>
</feature>
<keyword evidence="9 12" id="KW-0479">Metal-binding</keyword>
<feature type="binding site" evidence="11">
    <location>
        <position position="158"/>
    </location>
    <ligand>
        <name>substrate</name>
    </ligand>
</feature>
<dbReference type="SUPFAM" id="SSF54826">
    <property type="entry name" value="Enolase N-terminal domain-like"/>
    <property type="match status" value="1"/>
</dbReference>
<feature type="binding site" evidence="11">
    <location>
        <position position="380"/>
    </location>
    <ligand>
        <name>substrate</name>
    </ligand>
</feature>
<dbReference type="STRING" id="1802555.A2755_02095"/>
<dbReference type="SMART" id="SM01193">
    <property type="entry name" value="Enolase_N"/>
    <property type="match status" value="1"/>
</dbReference>
<dbReference type="UniPathway" id="UPA00109">
    <property type="reaction ID" value="UER00187"/>
</dbReference>
<feature type="binding site" evidence="12">
    <location>
        <position position="255"/>
    </location>
    <ligand>
        <name>Mg(2+)</name>
        <dbReference type="ChEBI" id="CHEBI:18420"/>
    </ligand>
</feature>
<dbReference type="InterPro" id="IPR000941">
    <property type="entry name" value="Enolase"/>
</dbReference>
<dbReference type="Gene3D" id="3.20.20.120">
    <property type="entry name" value="Enolase-like C-terminal domain"/>
    <property type="match status" value="1"/>
</dbReference>